<feature type="region of interest" description="Disordered" evidence="1">
    <location>
        <begin position="27"/>
        <end position="96"/>
    </location>
</feature>
<dbReference type="AlphaFoldDB" id="A0A1I2HSA5"/>
<proteinExistence type="predicted"/>
<name>A0A1I2HSA5_9ACTN</name>
<protein>
    <submittedName>
        <fullName evidence="2">Uncharacterized protein</fullName>
    </submittedName>
</protein>
<sequence length="254" mass="27533">MGHRWWRSVTPMTVRCPVCEIGHGARFIFGGTPTRPPADRSPHDRSRKPGDSLRPRPFPYPPTAMRHHRQQAFGGTQPASPPASCPAGLPDPGHRPRAIVRSLGSALVVSSPSVPPRRRRAVVRGLWAALVVSSPSVPPRRRRAVVRGLWAAVVVSSLLVPRRRIWVVVRGLGAASVASSWSPGRTCRRPCRGVHRPTTRRAATGPRRRPVRRVTAPLALRGSTGGPVHRSGTAGSARRTGSLSGVLSGRRRPR</sequence>
<evidence type="ECO:0000313" key="2">
    <source>
        <dbReference type="EMBL" id="SFF31737.1"/>
    </source>
</evidence>
<accession>A0A1I2HSA5</accession>
<feature type="region of interest" description="Disordered" evidence="1">
    <location>
        <begin position="191"/>
        <end position="254"/>
    </location>
</feature>
<keyword evidence="3" id="KW-1185">Reference proteome</keyword>
<gene>
    <name evidence="2" type="ORF">SAMN05421541_108416</name>
</gene>
<organism evidence="2 3">
    <name type="scientific">Actinoplanes philippinensis</name>
    <dbReference type="NCBI Taxonomy" id="35752"/>
    <lineage>
        <taxon>Bacteria</taxon>
        <taxon>Bacillati</taxon>
        <taxon>Actinomycetota</taxon>
        <taxon>Actinomycetes</taxon>
        <taxon>Micromonosporales</taxon>
        <taxon>Micromonosporaceae</taxon>
        <taxon>Actinoplanes</taxon>
    </lineage>
</organism>
<evidence type="ECO:0000313" key="3">
    <source>
        <dbReference type="Proteomes" id="UP000199645"/>
    </source>
</evidence>
<reference evidence="2 3" key="1">
    <citation type="submission" date="2016-10" db="EMBL/GenBank/DDBJ databases">
        <authorList>
            <person name="de Groot N.N."/>
        </authorList>
    </citation>
    <scope>NUCLEOTIDE SEQUENCE [LARGE SCALE GENOMIC DNA]</scope>
    <source>
        <strain evidence="2 3">DSM 43019</strain>
    </source>
</reference>
<dbReference type="EMBL" id="FONV01000008">
    <property type="protein sequence ID" value="SFF31737.1"/>
    <property type="molecule type" value="Genomic_DNA"/>
</dbReference>
<feature type="compositionally biased region" description="Basic and acidic residues" evidence="1">
    <location>
        <begin position="37"/>
        <end position="54"/>
    </location>
</feature>
<dbReference type="Proteomes" id="UP000199645">
    <property type="component" value="Unassembled WGS sequence"/>
</dbReference>
<evidence type="ECO:0000256" key="1">
    <source>
        <dbReference type="SAM" id="MobiDB-lite"/>
    </source>
</evidence>